<evidence type="ECO:0000313" key="3">
    <source>
        <dbReference type="EMBL" id="KRN30049.1"/>
    </source>
</evidence>
<sequence>MSQKQNIALFQATMKQYQENPGDAQSFLIKSMAPETPGVAAGKEAPIKVVNQDVISLALQLEGHLGIMNFASPITPGGGVELGVNAQEEAIARDTYLLPELEKFTATYYRPNRDHPNHGLYTRDMIYSRHVRITQDDSGKPVQNRYTDILTVNAPNLSQAHGELTDDQIEADLEAKILNTVRVFKDEKVTVPLLGAFGTGVFGNDPTMVAQIFKRILSRPEFNGVFTTVYFAVLDPSQKTYDLFKQIL</sequence>
<evidence type="ECO:0000259" key="1">
    <source>
        <dbReference type="Pfam" id="PF10021"/>
    </source>
</evidence>
<dbReference type="PIRSF" id="PIRSF014899">
    <property type="entry name" value="UCP014899"/>
    <property type="match status" value="1"/>
</dbReference>
<dbReference type="PANTHER" id="PTHR35596:SF1">
    <property type="entry name" value="MICROBIAL-TYPE PARG CATALYTIC DOMAIN-CONTAINING PROTEIN"/>
    <property type="match status" value="1"/>
</dbReference>
<gene>
    <name evidence="2" type="ORF">IV38_GL001253</name>
    <name evidence="3" type="ORF">IV40_GL002078</name>
</gene>
<dbReference type="PANTHER" id="PTHR35596">
    <property type="entry name" value="DUF2263 DOMAIN-CONTAINING PROTEIN"/>
    <property type="match status" value="1"/>
</dbReference>
<dbReference type="SUPFAM" id="SSF52949">
    <property type="entry name" value="Macro domain-like"/>
    <property type="match status" value="1"/>
</dbReference>
<dbReference type="RefSeq" id="WP_057771132.1">
    <property type="nucleotide sequence ID" value="NZ_JQAT01000002.1"/>
</dbReference>
<evidence type="ECO:0000313" key="5">
    <source>
        <dbReference type="Proteomes" id="UP000051751"/>
    </source>
</evidence>
<dbReference type="Pfam" id="PF10021">
    <property type="entry name" value="PARG_cat_microb"/>
    <property type="match status" value="1"/>
</dbReference>
<dbReference type="OrthoDB" id="9806181at2"/>
<dbReference type="AlphaFoldDB" id="A0A0R2FVW7"/>
<keyword evidence="4" id="KW-1185">Reference proteome</keyword>
<evidence type="ECO:0000313" key="4">
    <source>
        <dbReference type="Proteomes" id="UP000051645"/>
    </source>
</evidence>
<reference evidence="4 5" key="1">
    <citation type="journal article" date="2015" name="Genome Announc.">
        <title>Expanding the biotechnology potential of lactobacilli through comparative genomics of 213 strains and associated genera.</title>
        <authorList>
            <person name="Sun Z."/>
            <person name="Harris H.M."/>
            <person name="McCann A."/>
            <person name="Guo C."/>
            <person name="Argimon S."/>
            <person name="Zhang W."/>
            <person name="Yang X."/>
            <person name="Jeffery I.B."/>
            <person name="Cooney J.C."/>
            <person name="Kagawa T.F."/>
            <person name="Liu W."/>
            <person name="Song Y."/>
            <person name="Salvetti E."/>
            <person name="Wrobel A."/>
            <person name="Rasinkangas P."/>
            <person name="Parkhill J."/>
            <person name="Rea M.C."/>
            <person name="O'Sullivan O."/>
            <person name="Ritari J."/>
            <person name="Douillard F.P."/>
            <person name="Paul Ross R."/>
            <person name="Yang R."/>
            <person name="Briner A.E."/>
            <person name="Felis G.E."/>
            <person name="de Vos W.M."/>
            <person name="Barrangou R."/>
            <person name="Klaenhammer T.R."/>
            <person name="Caufield P.W."/>
            <person name="Cui Y."/>
            <person name="Zhang H."/>
            <person name="O'Toole P.W."/>
        </authorList>
    </citation>
    <scope>NUCLEOTIDE SEQUENCE [LARGE SCALE GENOMIC DNA]</scope>
    <source>
        <strain evidence="2 5">ATCC BAA-66</strain>
        <strain evidence="3 4">DSM 13344</strain>
    </source>
</reference>
<proteinExistence type="predicted"/>
<dbReference type="InterPro" id="IPR012664">
    <property type="entry name" value="CHP02452"/>
</dbReference>
<comment type="caution">
    <text evidence="2">The sequence shown here is derived from an EMBL/GenBank/DDBJ whole genome shotgun (WGS) entry which is preliminary data.</text>
</comment>
<dbReference type="STRING" id="81857.IV38_GL001253"/>
<dbReference type="NCBIfam" id="TIGR02452">
    <property type="entry name" value="TIGR02452 family protein"/>
    <property type="match status" value="1"/>
</dbReference>
<accession>A0A0R2FVW7</accession>
<feature type="domain" description="Microbial-type PARG catalytic" evidence="1">
    <location>
        <begin position="35"/>
        <end position="134"/>
    </location>
</feature>
<dbReference type="EMBL" id="JQAT01000002">
    <property type="protein sequence ID" value="KRN29037.1"/>
    <property type="molecule type" value="Genomic_DNA"/>
</dbReference>
<name>A0A0R2FVW7_9LACO</name>
<dbReference type="InterPro" id="IPR019261">
    <property type="entry name" value="PARG_cat_microbial"/>
</dbReference>
<dbReference type="PATRIC" id="fig|81857.3.peg.1259"/>
<dbReference type="Proteomes" id="UP000051645">
    <property type="component" value="Unassembled WGS sequence"/>
</dbReference>
<dbReference type="Gene3D" id="3.40.220.10">
    <property type="entry name" value="Leucine Aminopeptidase, subunit E, domain 1"/>
    <property type="match status" value="1"/>
</dbReference>
<dbReference type="InterPro" id="IPR043472">
    <property type="entry name" value="Macro_dom-like"/>
</dbReference>
<organism evidence="2 5">
    <name type="scientific">Lactobacillus selangorensis</name>
    <dbReference type="NCBI Taxonomy" id="81857"/>
    <lineage>
        <taxon>Bacteria</taxon>
        <taxon>Bacillati</taxon>
        <taxon>Bacillota</taxon>
        <taxon>Bacilli</taxon>
        <taxon>Lactobacillales</taxon>
        <taxon>Lactobacillaceae</taxon>
        <taxon>Lactobacillus</taxon>
    </lineage>
</organism>
<dbReference type="Proteomes" id="UP000051751">
    <property type="component" value="Unassembled WGS sequence"/>
</dbReference>
<protein>
    <recommendedName>
        <fullName evidence="1">Microbial-type PARG catalytic domain-containing protein</fullName>
    </recommendedName>
</protein>
<dbReference type="EMBL" id="JQAZ01000009">
    <property type="protein sequence ID" value="KRN30049.1"/>
    <property type="molecule type" value="Genomic_DNA"/>
</dbReference>
<evidence type="ECO:0000313" key="2">
    <source>
        <dbReference type="EMBL" id="KRN29037.1"/>
    </source>
</evidence>